<evidence type="ECO:0000256" key="1">
    <source>
        <dbReference type="ARBA" id="ARBA00004123"/>
    </source>
</evidence>
<gene>
    <name evidence="9" type="ORF">R9X50_00449900</name>
</gene>
<dbReference type="EMBL" id="CP138585">
    <property type="protein sequence ID" value="WPH01649.1"/>
    <property type="molecule type" value="Genomic_DNA"/>
</dbReference>
<evidence type="ECO:0000256" key="5">
    <source>
        <dbReference type="ARBA" id="ARBA00022694"/>
    </source>
</evidence>
<evidence type="ECO:0000256" key="7">
    <source>
        <dbReference type="ARBA" id="ARBA00025043"/>
    </source>
</evidence>
<keyword evidence="10" id="KW-1185">Reference proteome</keyword>
<dbReference type="PANTHER" id="PTHR15840:SF10">
    <property type="entry name" value="EKC_KEOPS COMPLEX SUBUNIT TPRKB"/>
    <property type="match status" value="1"/>
</dbReference>
<dbReference type="Gene3D" id="3.30.2380.10">
    <property type="entry name" value="CGI121/TPRKB"/>
    <property type="match status" value="1"/>
</dbReference>
<proteinExistence type="inferred from homology"/>
<dbReference type="AlphaFoldDB" id="A0AAQ3R8F6"/>
<evidence type="ECO:0000256" key="4">
    <source>
        <dbReference type="ARBA" id="ARBA00016009"/>
    </source>
</evidence>
<comment type="function">
    <text evidence="7">Component of the EKC/KEOPS complex that is required for the formation of a threonylcarbamoyl group on adenosine at position 37 (t(6)A37) in tRNAs that read codons beginning with adenine. The complex is probably involved in the transfer of the threonylcarbamoyl moiety of threonylcarbamoyl-AMP (TC-AMP) to the N6 group of A37. CGI121 acts as an allosteric effector that regulates the t(6)A activity of the complex. The EKC/KEOPS complex also promotes both telomere uncapping and telomere elongation. The complex is required for efficient recruitment of transcriptional coactivators. CGI121 is not required for tRNA modification.</text>
</comment>
<accession>A0AAQ3R8F6</accession>
<evidence type="ECO:0000256" key="3">
    <source>
        <dbReference type="ARBA" id="ARBA00015316"/>
    </source>
</evidence>
<dbReference type="PANTHER" id="PTHR15840">
    <property type="entry name" value="CGI-121 FAMILY MEMBER"/>
    <property type="match status" value="1"/>
</dbReference>
<evidence type="ECO:0000313" key="10">
    <source>
        <dbReference type="Proteomes" id="UP001303373"/>
    </source>
</evidence>
<comment type="subcellular location">
    <subcellularLocation>
        <location evidence="1">Nucleus</location>
    </subcellularLocation>
</comment>
<keyword evidence="6 8" id="KW-0539">Nucleus</keyword>
<dbReference type="GO" id="GO:0000408">
    <property type="term" value="C:EKC/KEOPS complex"/>
    <property type="evidence" value="ECO:0007669"/>
    <property type="project" value="TreeGrafter"/>
</dbReference>
<dbReference type="GO" id="GO:0002949">
    <property type="term" value="P:tRNA threonylcarbamoyladenosine modification"/>
    <property type="evidence" value="ECO:0007669"/>
    <property type="project" value="TreeGrafter"/>
</dbReference>
<dbReference type="SUPFAM" id="SSF143870">
    <property type="entry name" value="PF0523-like"/>
    <property type="match status" value="1"/>
</dbReference>
<reference evidence="9 10" key="1">
    <citation type="submission" date="2023-11" db="EMBL/GenBank/DDBJ databases">
        <title>An acidophilic fungus is an integral part of prey digestion in a carnivorous sundew plant.</title>
        <authorList>
            <person name="Tsai I.J."/>
        </authorList>
    </citation>
    <scope>NUCLEOTIDE SEQUENCE [LARGE SCALE GENOMIC DNA]</scope>
    <source>
        <strain evidence="9">169a</strain>
    </source>
</reference>
<dbReference type="GO" id="GO:0005634">
    <property type="term" value="C:nucleus"/>
    <property type="evidence" value="ECO:0007669"/>
    <property type="project" value="UniProtKB-SubCell"/>
</dbReference>
<dbReference type="InterPro" id="IPR036504">
    <property type="entry name" value="CGI121/TPRKB_sf"/>
</dbReference>
<evidence type="ECO:0000256" key="8">
    <source>
        <dbReference type="RuleBase" id="RU004398"/>
    </source>
</evidence>
<keyword evidence="5" id="KW-0819">tRNA processing</keyword>
<dbReference type="Proteomes" id="UP001303373">
    <property type="component" value="Chromosome 6"/>
</dbReference>
<evidence type="ECO:0000313" key="9">
    <source>
        <dbReference type="EMBL" id="WPH01649.1"/>
    </source>
</evidence>
<evidence type="ECO:0000256" key="6">
    <source>
        <dbReference type="ARBA" id="ARBA00023242"/>
    </source>
</evidence>
<comment type="similarity">
    <text evidence="2 8">Belongs to the CGI121/TPRKB family.</text>
</comment>
<sequence length="230" mass="25164">MDGGCAAPERRDGCQAFGAKLENTLPTVVKSTTVLLYNHSLLLMSTFTIEAVRLPHLQDHPLQVGLFKNVANAQFLRQQLLEGNAEYEYAFLDATVLISRAHVFAACFRAINDQLNNRLKTKNVHSEIVFDLSPNNNIAESFRRFGISDTTKHVVAIKVGGDAAQIRAFLEKNIEGEPAALSDESLRSLGDLARIRKIYRLEAPKKGQAELGLGQGAESFVLGSLALKGS</sequence>
<dbReference type="GO" id="GO:0005829">
    <property type="term" value="C:cytosol"/>
    <property type="evidence" value="ECO:0007669"/>
    <property type="project" value="TreeGrafter"/>
</dbReference>
<evidence type="ECO:0000256" key="2">
    <source>
        <dbReference type="ARBA" id="ARBA00005546"/>
    </source>
</evidence>
<protein>
    <recommendedName>
        <fullName evidence="4">EKC/KEOPS complex subunit CGI121</fullName>
    </recommendedName>
    <alternativeName>
        <fullName evidence="3">EKC/KEOPS complex subunit cgi121</fullName>
    </alternativeName>
</protein>
<name>A0AAQ3R8F6_9PEZI</name>
<dbReference type="InterPro" id="IPR013926">
    <property type="entry name" value="CGI121/TPRKB"/>
</dbReference>
<dbReference type="Pfam" id="PF08617">
    <property type="entry name" value="CGI-121"/>
    <property type="match status" value="1"/>
</dbReference>
<organism evidence="9 10">
    <name type="scientific">Acrodontium crateriforme</name>
    <dbReference type="NCBI Taxonomy" id="150365"/>
    <lineage>
        <taxon>Eukaryota</taxon>
        <taxon>Fungi</taxon>
        <taxon>Dikarya</taxon>
        <taxon>Ascomycota</taxon>
        <taxon>Pezizomycotina</taxon>
        <taxon>Dothideomycetes</taxon>
        <taxon>Dothideomycetidae</taxon>
        <taxon>Mycosphaerellales</taxon>
        <taxon>Teratosphaeriaceae</taxon>
        <taxon>Acrodontium</taxon>
    </lineage>
</organism>